<gene>
    <name evidence="8" type="ORF">I303_08548</name>
    <name evidence="9" type="ORF">I303_106809</name>
</gene>
<dbReference type="InterPro" id="IPR045877">
    <property type="entry name" value="ZFP36-like"/>
</dbReference>
<dbReference type="OrthoDB" id="410307at2759"/>
<accession>A0A1A5ZTL9</accession>
<dbReference type="GO" id="GO:0051252">
    <property type="term" value="P:regulation of RNA metabolic process"/>
    <property type="evidence" value="ECO:0007669"/>
    <property type="project" value="UniProtKB-ARBA"/>
</dbReference>
<dbReference type="GO" id="GO:0010468">
    <property type="term" value="P:regulation of gene expression"/>
    <property type="evidence" value="ECO:0007669"/>
    <property type="project" value="UniProtKB-ARBA"/>
</dbReference>
<organism evidence="8">
    <name type="scientific">Kwoniella dejecticola CBS 10117</name>
    <dbReference type="NCBI Taxonomy" id="1296121"/>
    <lineage>
        <taxon>Eukaryota</taxon>
        <taxon>Fungi</taxon>
        <taxon>Dikarya</taxon>
        <taxon>Basidiomycota</taxon>
        <taxon>Agaricomycotina</taxon>
        <taxon>Tremellomycetes</taxon>
        <taxon>Tremellales</taxon>
        <taxon>Cryptococcaceae</taxon>
        <taxon>Kwoniella</taxon>
    </lineage>
</organism>
<keyword evidence="10" id="KW-1185">Reference proteome</keyword>
<dbReference type="GeneID" id="28972247"/>
<dbReference type="PANTHER" id="PTHR12547:SF18">
    <property type="entry name" value="PROTEIN TIS11"/>
    <property type="match status" value="1"/>
</dbReference>
<evidence type="ECO:0000259" key="7">
    <source>
        <dbReference type="PROSITE" id="PS50103"/>
    </source>
</evidence>
<dbReference type="EMBL" id="CP144537">
    <property type="protein sequence ID" value="WWC64201.1"/>
    <property type="molecule type" value="Genomic_DNA"/>
</dbReference>
<keyword evidence="2" id="KW-0677">Repeat</keyword>
<dbReference type="SMART" id="SM00356">
    <property type="entry name" value="ZnF_C3H1"/>
    <property type="match status" value="1"/>
</dbReference>
<dbReference type="Proteomes" id="UP000078595">
    <property type="component" value="Chromosome 8"/>
</dbReference>
<dbReference type="KEGG" id="kdj:28972247"/>
<dbReference type="PANTHER" id="PTHR12547">
    <property type="entry name" value="CCCH ZINC FINGER/TIS11-RELATED"/>
    <property type="match status" value="1"/>
</dbReference>
<evidence type="ECO:0000256" key="5">
    <source>
        <dbReference type="PROSITE-ProRule" id="PRU00723"/>
    </source>
</evidence>
<feature type="region of interest" description="Disordered" evidence="6">
    <location>
        <begin position="617"/>
        <end position="645"/>
    </location>
</feature>
<dbReference type="PROSITE" id="PS50103">
    <property type="entry name" value="ZF_C3H1"/>
    <property type="match status" value="1"/>
</dbReference>
<dbReference type="RefSeq" id="XP_018259006.1">
    <property type="nucleotide sequence ID" value="XM_018411805.1"/>
</dbReference>
<dbReference type="Pfam" id="PF00642">
    <property type="entry name" value="zf-CCCH"/>
    <property type="match status" value="1"/>
</dbReference>
<feature type="region of interest" description="Disordered" evidence="6">
    <location>
        <begin position="662"/>
        <end position="681"/>
    </location>
</feature>
<feature type="domain" description="C3H1-type" evidence="7">
    <location>
        <begin position="488"/>
        <end position="516"/>
    </location>
</feature>
<keyword evidence="3 5" id="KW-0863">Zinc-finger</keyword>
<dbReference type="FunFam" id="4.10.1000.10:FF:000003">
    <property type="entry name" value="Zinc finger CCCH domain-containing protein"/>
    <property type="match status" value="1"/>
</dbReference>
<keyword evidence="1 5" id="KW-0479">Metal-binding</keyword>
<feature type="zinc finger region" description="C3H1-type" evidence="5">
    <location>
        <begin position="488"/>
        <end position="516"/>
    </location>
</feature>
<dbReference type="VEuPathDB" id="FungiDB:I303_08548"/>
<evidence type="ECO:0000313" key="9">
    <source>
        <dbReference type="EMBL" id="WWC64201.1"/>
    </source>
</evidence>
<sequence length="731" mass="80357">MPTHNPAHLPCQASNPNHYLKSHIQRYRQTPDDTSVVEVTLTDTSPQDGIKNIRRAEYTTMKSNDASDIESQDGSEVNTNVDPFTTNDIGNVQAARPRLGFNGFSAINKHLNGNEFVRNHGNHSTPASAKASCPVGDLQATTPLPQPTRLNRSEAYGRALGAASPALMSNAAHPPSVLGSVLLDERKHPNDQSSINSSNSLTADIQAFQQKRNILPDLNRFATAEYIASVIASSPSHTRSDGLPVTRPFSLSAPPYKDEDIPIPQPYNTEYPHPLTSYASPQVNPYSIEKSGYSQLLDHLVRNNLPLAMGSRLYDCGFRDLESSVYLPFSFAVSQGNGIPESLWSKLENSTSNSNRLPVGVAGVSPFARTSHSATMGEVPPRFAQAQVALDYGMLTPPESSTETDYFSTSLRTIPSDYDPTPRPSPEYYRSLKHASSLGRIRSSDRIWSSEASQIAPHHSPISRQEKSISDLRSRDYAQAGDDGNSPFYKTELCAIWQQIGACKYGDRCQYAHGKEELRLPRHLREALRSSATTGQFQNTFETFDGVAYPSPAKPISLRSQPRVKPIDTQLDSLQIRRASDSPQQMSALSMTDITHNHPSKSRQQQSFSIPAPIGAERPISRHVSGRNTPSAKQSISSSEKWEDMPPFNLADSSYSLVSPVESGSTQIRSQPSTMSLSLSTSSSSDYSLFSQYTEESPRTSFLPNQGDITLTKNDFGYGKQRDPNNGQSIW</sequence>
<dbReference type="GO" id="GO:0003729">
    <property type="term" value="F:mRNA binding"/>
    <property type="evidence" value="ECO:0007669"/>
    <property type="project" value="InterPro"/>
</dbReference>
<keyword evidence="4 5" id="KW-0862">Zinc</keyword>
<dbReference type="InterPro" id="IPR000571">
    <property type="entry name" value="Znf_CCCH"/>
</dbReference>
<dbReference type="Gene3D" id="4.10.1000.10">
    <property type="entry name" value="Zinc finger, CCCH-type"/>
    <property type="match status" value="1"/>
</dbReference>
<dbReference type="AlphaFoldDB" id="A0A1A5ZTL9"/>
<evidence type="ECO:0000256" key="2">
    <source>
        <dbReference type="ARBA" id="ARBA00022737"/>
    </source>
</evidence>
<evidence type="ECO:0000256" key="6">
    <source>
        <dbReference type="SAM" id="MobiDB-lite"/>
    </source>
</evidence>
<evidence type="ECO:0000256" key="3">
    <source>
        <dbReference type="ARBA" id="ARBA00022771"/>
    </source>
</evidence>
<name>A0A1A5ZTL9_9TREE</name>
<evidence type="ECO:0000313" key="8">
    <source>
        <dbReference type="EMBL" id="OBR81164.1"/>
    </source>
</evidence>
<evidence type="ECO:0000256" key="4">
    <source>
        <dbReference type="ARBA" id="ARBA00022833"/>
    </source>
</evidence>
<dbReference type="InterPro" id="IPR036855">
    <property type="entry name" value="Znf_CCCH_sf"/>
</dbReference>
<dbReference type="EMBL" id="KI894038">
    <property type="protein sequence ID" value="OBR81164.1"/>
    <property type="molecule type" value="Genomic_DNA"/>
</dbReference>
<feature type="region of interest" description="Disordered" evidence="6">
    <location>
        <begin position="64"/>
        <end position="84"/>
    </location>
</feature>
<evidence type="ECO:0000313" key="10">
    <source>
        <dbReference type="Proteomes" id="UP000078595"/>
    </source>
</evidence>
<evidence type="ECO:0000256" key="1">
    <source>
        <dbReference type="ARBA" id="ARBA00022723"/>
    </source>
</evidence>
<reference evidence="9" key="3">
    <citation type="submission" date="2024-02" db="EMBL/GenBank/DDBJ databases">
        <title>Comparative genomics of Cryptococcus and Kwoniella reveals pathogenesis evolution and contrasting modes of karyotype evolution via chromosome fusion or intercentromeric recombination.</title>
        <authorList>
            <person name="Coelho M.A."/>
            <person name="David-Palma M."/>
            <person name="Shea T."/>
            <person name="Bowers K."/>
            <person name="McGinley-Smith S."/>
            <person name="Mohammad A.W."/>
            <person name="Gnirke A."/>
            <person name="Yurkov A.M."/>
            <person name="Nowrousian M."/>
            <person name="Sun S."/>
            <person name="Cuomo C.A."/>
            <person name="Heitman J."/>
        </authorList>
    </citation>
    <scope>NUCLEOTIDE SEQUENCE</scope>
    <source>
        <strain evidence="9">CBS 10117</strain>
    </source>
</reference>
<reference evidence="8" key="1">
    <citation type="submission" date="2013-07" db="EMBL/GenBank/DDBJ databases">
        <title>The Genome Sequence of Cryptococcus dejecticola CBS10117.</title>
        <authorList>
            <consortium name="The Broad Institute Genome Sequencing Platform"/>
            <person name="Cuomo C."/>
            <person name="Litvintseva A."/>
            <person name="Chen Y."/>
            <person name="Heitman J."/>
            <person name="Sun S."/>
            <person name="Springer D."/>
            <person name="Dromer F."/>
            <person name="Young S.K."/>
            <person name="Zeng Q."/>
            <person name="Gargeya S."/>
            <person name="Fitzgerald M."/>
            <person name="Abouelleil A."/>
            <person name="Alvarado L."/>
            <person name="Berlin A.M."/>
            <person name="Chapman S.B."/>
            <person name="Dewar J."/>
            <person name="Goldberg J."/>
            <person name="Griggs A."/>
            <person name="Gujja S."/>
            <person name="Hansen M."/>
            <person name="Howarth C."/>
            <person name="Imamovic A."/>
            <person name="Larimer J."/>
            <person name="McCowan C."/>
            <person name="Murphy C."/>
            <person name="Pearson M."/>
            <person name="Priest M."/>
            <person name="Roberts A."/>
            <person name="Saif S."/>
            <person name="Shea T."/>
            <person name="Sykes S."/>
            <person name="Wortman J."/>
            <person name="Nusbaum C."/>
            <person name="Birren B."/>
        </authorList>
    </citation>
    <scope>NUCLEOTIDE SEQUENCE [LARGE SCALE GENOMIC DNA]</scope>
    <source>
        <strain evidence="8">CBS 10117</strain>
    </source>
</reference>
<feature type="compositionally biased region" description="Polar residues" evidence="6">
    <location>
        <begin position="626"/>
        <end position="639"/>
    </location>
</feature>
<proteinExistence type="predicted"/>
<feature type="compositionally biased region" description="Low complexity" evidence="6">
    <location>
        <begin position="670"/>
        <end position="681"/>
    </location>
</feature>
<feature type="region of interest" description="Disordered" evidence="6">
    <location>
        <begin position="452"/>
        <end position="471"/>
    </location>
</feature>
<dbReference type="STRING" id="1296121.A0A1A5ZTL9"/>
<feature type="compositionally biased region" description="Polar residues" evidence="6">
    <location>
        <begin position="74"/>
        <end position="84"/>
    </location>
</feature>
<reference evidence="9" key="2">
    <citation type="submission" date="2013-07" db="EMBL/GenBank/DDBJ databases">
        <authorList>
            <consortium name="The Broad Institute Genome Sequencing Platform"/>
            <person name="Cuomo C."/>
            <person name="Litvintseva A."/>
            <person name="Chen Y."/>
            <person name="Heitman J."/>
            <person name="Sun S."/>
            <person name="Springer D."/>
            <person name="Dromer F."/>
            <person name="Young S.K."/>
            <person name="Zeng Q."/>
            <person name="Gargeya S."/>
            <person name="Fitzgerald M."/>
            <person name="Abouelleil A."/>
            <person name="Alvarado L."/>
            <person name="Berlin A.M."/>
            <person name="Chapman S.B."/>
            <person name="Dewar J."/>
            <person name="Goldberg J."/>
            <person name="Griggs A."/>
            <person name="Gujja S."/>
            <person name="Hansen M."/>
            <person name="Howarth C."/>
            <person name="Imamovic A."/>
            <person name="Larimer J."/>
            <person name="McCowan C."/>
            <person name="Murphy C."/>
            <person name="Pearson M."/>
            <person name="Priest M."/>
            <person name="Roberts A."/>
            <person name="Saif S."/>
            <person name="Shea T."/>
            <person name="Sykes S."/>
            <person name="Wortman J."/>
            <person name="Nusbaum C."/>
            <person name="Birren B."/>
        </authorList>
    </citation>
    <scope>NUCLEOTIDE SEQUENCE</scope>
    <source>
        <strain evidence="9">CBS 10117</strain>
    </source>
</reference>
<protein>
    <recommendedName>
        <fullName evidence="7">C3H1-type domain-containing protein</fullName>
    </recommendedName>
</protein>
<dbReference type="SUPFAM" id="SSF90229">
    <property type="entry name" value="CCCH zinc finger"/>
    <property type="match status" value="1"/>
</dbReference>
<dbReference type="GO" id="GO:0008270">
    <property type="term" value="F:zinc ion binding"/>
    <property type="evidence" value="ECO:0007669"/>
    <property type="project" value="UniProtKB-KW"/>
</dbReference>